<evidence type="ECO:0000256" key="3">
    <source>
        <dbReference type="ARBA" id="ARBA00022729"/>
    </source>
</evidence>
<dbReference type="InterPro" id="IPR011990">
    <property type="entry name" value="TPR-like_helical_dom_sf"/>
</dbReference>
<comment type="subcellular location">
    <subcellularLocation>
        <location evidence="1">Cell outer membrane</location>
    </subcellularLocation>
</comment>
<dbReference type="Gene3D" id="1.25.40.390">
    <property type="match status" value="1"/>
</dbReference>
<reference evidence="8 9" key="1">
    <citation type="submission" date="2019-07" db="EMBL/GenBank/DDBJ databases">
        <title>Whole genome shotgun sequence of Adhaeribacter aerolatus NBRC 106133.</title>
        <authorList>
            <person name="Hosoyama A."/>
            <person name="Uohara A."/>
            <person name="Ohji S."/>
            <person name="Ichikawa N."/>
        </authorList>
    </citation>
    <scope>NUCLEOTIDE SEQUENCE [LARGE SCALE GENOMIC DNA]</scope>
    <source>
        <strain evidence="8 9">NBRC 106133</strain>
    </source>
</reference>
<feature type="domain" description="SusD-like N-terminal" evidence="7">
    <location>
        <begin position="97"/>
        <end position="226"/>
    </location>
</feature>
<dbReference type="AlphaFoldDB" id="A0A512B3B7"/>
<dbReference type="EMBL" id="BJYS01000037">
    <property type="protein sequence ID" value="GEO06456.1"/>
    <property type="molecule type" value="Genomic_DNA"/>
</dbReference>
<dbReference type="InterPro" id="IPR012944">
    <property type="entry name" value="SusD_RagB_dom"/>
</dbReference>
<evidence type="ECO:0000256" key="4">
    <source>
        <dbReference type="ARBA" id="ARBA00023136"/>
    </source>
</evidence>
<keyword evidence="4" id="KW-0472">Membrane</keyword>
<gene>
    <name evidence="8" type="ORF">AAE02nite_41200</name>
</gene>
<dbReference type="GO" id="GO:0009279">
    <property type="term" value="C:cell outer membrane"/>
    <property type="evidence" value="ECO:0007669"/>
    <property type="project" value="UniProtKB-SubCell"/>
</dbReference>
<protein>
    <submittedName>
        <fullName evidence="8">Membrane protein</fullName>
    </submittedName>
</protein>
<keyword evidence="5" id="KW-0998">Cell outer membrane</keyword>
<evidence type="ECO:0000256" key="1">
    <source>
        <dbReference type="ARBA" id="ARBA00004442"/>
    </source>
</evidence>
<sequence length="485" mass="54906">MKSIKYITPIVLLLSLLACKEEQLDLYPKISLTEGNFYKTESQFIQAVNDVYRQMRVIYNAQGIADLFGELRSDNTFIKIAAGGGTNSIDISEFKLRTDNPLVATAWANCYNAIFICNNAIEQLDKTTVVFQQPELKERLKAEAIFVRSLIYFNMVRAWGEVPLVLSVVTAEQSYSYLRESKDAVYKQIIGDLIYCKNTLPEKYTGTNIGRTTKFGATAVLAKIYLTIGDKANAEKELREIVNSNLYSLDANGNGTINTDDYNFNFQPNTKNSKESVLEVQYLAGVNAANSNHQELYAPWHFAFHLPGSTENLLGQGFNTPTEDITNEFESKDPRKVASVNPGFVNLTNNQSVDYPWTPKFFDPTWRNPGQNFEIIRYADILLMLSEVTEDPTYLNMVRARVVLPGFGQPGYPAQYNTLAKALEHERRVELAFEFHRFFDLVRTGRAIEVMKAKGYNINQDNILFPIPLSTIDVNPKITQNPGYN</sequence>
<evidence type="ECO:0000256" key="2">
    <source>
        <dbReference type="ARBA" id="ARBA00006275"/>
    </source>
</evidence>
<dbReference type="RefSeq" id="WP_146902516.1">
    <property type="nucleotide sequence ID" value="NZ_BJYS01000037.1"/>
</dbReference>
<dbReference type="PROSITE" id="PS00018">
    <property type="entry name" value="EF_HAND_1"/>
    <property type="match status" value="1"/>
</dbReference>
<dbReference type="SUPFAM" id="SSF48452">
    <property type="entry name" value="TPR-like"/>
    <property type="match status" value="1"/>
</dbReference>
<dbReference type="Pfam" id="PF07980">
    <property type="entry name" value="SusD_RagB"/>
    <property type="match status" value="1"/>
</dbReference>
<dbReference type="Pfam" id="PF14322">
    <property type="entry name" value="SusD-like_3"/>
    <property type="match status" value="1"/>
</dbReference>
<evidence type="ECO:0000313" key="9">
    <source>
        <dbReference type="Proteomes" id="UP000321532"/>
    </source>
</evidence>
<dbReference type="InterPro" id="IPR033985">
    <property type="entry name" value="SusD-like_N"/>
</dbReference>
<evidence type="ECO:0000256" key="5">
    <source>
        <dbReference type="ARBA" id="ARBA00023237"/>
    </source>
</evidence>
<keyword evidence="3" id="KW-0732">Signal</keyword>
<dbReference type="InterPro" id="IPR018247">
    <property type="entry name" value="EF_Hand_1_Ca_BS"/>
</dbReference>
<dbReference type="OrthoDB" id="9792139at2"/>
<organism evidence="8 9">
    <name type="scientific">Adhaeribacter aerolatus</name>
    <dbReference type="NCBI Taxonomy" id="670289"/>
    <lineage>
        <taxon>Bacteria</taxon>
        <taxon>Pseudomonadati</taxon>
        <taxon>Bacteroidota</taxon>
        <taxon>Cytophagia</taxon>
        <taxon>Cytophagales</taxon>
        <taxon>Hymenobacteraceae</taxon>
        <taxon>Adhaeribacter</taxon>
    </lineage>
</organism>
<dbReference type="PROSITE" id="PS51257">
    <property type="entry name" value="PROKAR_LIPOPROTEIN"/>
    <property type="match status" value="1"/>
</dbReference>
<proteinExistence type="inferred from homology"/>
<keyword evidence="9" id="KW-1185">Reference proteome</keyword>
<comment type="caution">
    <text evidence="8">The sequence shown here is derived from an EMBL/GenBank/DDBJ whole genome shotgun (WGS) entry which is preliminary data.</text>
</comment>
<name>A0A512B3B7_9BACT</name>
<evidence type="ECO:0000259" key="6">
    <source>
        <dbReference type="Pfam" id="PF07980"/>
    </source>
</evidence>
<accession>A0A512B3B7</accession>
<evidence type="ECO:0000259" key="7">
    <source>
        <dbReference type="Pfam" id="PF14322"/>
    </source>
</evidence>
<feature type="domain" description="RagB/SusD" evidence="6">
    <location>
        <begin position="349"/>
        <end position="484"/>
    </location>
</feature>
<dbReference type="Proteomes" id="UP000321532">
    <property type="component" value="Unassembled WGS sequence"/>
</dbReference>
<evidence type="ECO:0000313" key="8">
    <source>
        <dbReference type="EMBL" id="GEO06456.1"/>
    </source>
</evidence>
<comment type="similarity">
    <text evidence="2">Belongs to the SusD family.</text>
</comment>